<comment type="catalytic activity">
    <reaction evidence="7">
        <text>ATP + H2O = ADP + phosphate + H(+)</text>
        <dbReference type="Rhea" id="RHEA:13065"/>
        <dbReference type="ChEBI" id="CHEBI:15377"/>
        <dbReference type="ChEBI" id="CHEBI:15378"/>
        <dbReference type="ChEBI" id="CHEBI:30616"/>
        <dbReference type="ChEBI" id="CHEBI:43474"/>
        <dbReference type="ChEBI" id="CHEBI:456216"/>
    </reaction>
</comment>
<dbReference type="EMBL" id="JBHSWA010000001">
    <property type="protein sequence ID" value="MFC6641270.1"/>
    <property type="molecule type" value="Genomic_DNA"/>
</dbReference>
<comment type="domain">
    <text evidence="7">The P-site tRNA interaction motif (PtIM domain) probably interacts with the P-site tRNA(fMet) as well as the 23S rRNA.</text>
</comment>
<keyword evidence="2 7" id="KW-0820">tRNA-binding</keyword>
<dbReference type="SMART" id="SM00382">
    <property type="entry name" value="AAA"/>
    <property type="match status" value="2"/>
</dbReference>
<keyword evidence="3 7" id="KW-0699">rRNA-binding</keyword>
<comment type="domain">
    <text evidence="7">The arm domain is inserted in the first ABC transporter domain. Probably contacts ribosomal protein L1.</text>
</comment>
<keyword evidence="4 7" id="KW-0547">Nucleotide-binding</keyword>
<dbReference type="InterPro" id="IPR032781">
    <property type="entry name" value="ABC_tran_Xtn"/>
</dbReference>
<evidence type="ECO:0000256" key="7">
    <source>
        <dbReference type="HAMAP-Rule" id="MF_00847"/>
    </source>
</evidence>
<keyword evidence="6 7" id="KW-0810">Translation regulation</keyword>
<evidence type="ECO:0000256" key="3">
    <source>
        <dbReference type="ARBA" id="ARBA00022730"/>
    </source>
</evidence>
<comment type="caution">
    <text evidence="9">The sequence shown here is derived from an EMBL/GenBank/DDBJ whole genome shotgun (WGS) entry which is preliminary data.</text>
</comment>
<dbReference type="NCBIfam" id="TIGR03719">
    <property type="entry name" value="ABC_ABC_ChvD"/>
    <property type="match status" value="1"/>
</dbReference>
<gene>
    <name evidence="7 9" type="primary">ettA</name>
    <name evidence="9" type="ORF">ACFQAU_05425</name>
</gene>
<dbReference type="Pfam" id="PF12848">
    <property type="entry name" value="ABC_tran_Xtn"/>
    <property type="match status" value="1"/>
</dbReference>
<comment type="function">
    <text evidence="7">A translation factor that gates the progression of the 70S ribosomal initiation complex (IC, containing tRNA(fMet) in the P-site) into the translation elongation cycle by using a mechanism sensitive to the ATP/ADP ratio. Binds to the 70S ribosome E-site where it modulates the state of the translating ribosome during subunit translocation. ATP hydrolysis probably frees it from the ribosome, which can enter the elongation phase.</text>
</comment>
<proteinExistence type="inferred from homology"/>
<evidence type="ECO:0000256" key="4">
    <source>
        <dbReference type="ARBA" id="ARBA00022741"/>
    </source>
</evidence>
<evidence type="ECO:0000259" key="8">
    <source>
        <dbReference type="PROSITE" id="PS50893"/>
    </source>
</evidence>
<dbReference type="NCBIfam" id="NF008775">
    <property type="entry name" value="PRK11819.1"/>
    <property type="match status" value="1"/>
</dbReference>
<dbReference type="PANTHER" id="PTHR43858">
    <property type="entry name" value="ENERGY-DEPENDENT TRANSLATIONAL THROTTLE PROTEIN ETTA"/>
    <property type="match status" value="1"/>
</dbReference>
<evidence type="ECO:0000256" key="1">
    <source>
        <dbReference type="ARBA" id="ARBA00005868"/>
    </source>
</evidence>
<dbReference type="PROSITE" id="PS50893">
    <property type="entry name" value="ABC_TRANSPORTER_2"/>
    <property type="match status" value="2"/>
</dbReference>
<dbReference type="InterPro" id="IPR027417">
    <property type="entry name" value="P-loop_NTPase"/>
</dbReference>
<feature type="domain" description="ABC transporter" evidence="8">
    <location>
        <begin position="8"/>
        <end position="255"/>
    </location>
</feature>
<keyword evidence="7" id="KW-0963">Cytoplasm</keyword>
<dbReference type="SUPFAM" id="SSF52540">
    <property type="entry name" value="P-loop containing nucleoside triphosphate hydrolases"/>
    <property type="match status" value="2"/>
</dbReference>
<accession>A0ABW1YYU0</accession>
<dbReference type="InterPro" id="IPR003593">
    <property type="entry name" value="AAA+_ATPase"/>
</dbReference>
<comment type="subcellular location">
    <subcellularLocation>
        <location evidence="7">Cytoplasm</location>
    </subcellularLocation>
    <text evidence="7">Associates with ribosomes and polysomes.</text>
</comment>
<evidence type="ECO:0000256" key="6">
    <source>
        <dbReference type="ARBA" id="ARBA00022845"/>
    </source>
</evidence>
<comment type="similarity">
    <text evidence="1 7">Belongs to the ABC transporter superfamily. ABCF family. Translational throttle EttA subfamily.</text>
</comment>
<sequence>MAAYQYVYHMSGVSKTYPGGKKTFENIHLNFLPGVKIGVVGVNGAGKSTLLKIMAGLDKDFTGEAWAAEGAKVGYLPQEPKLDPTKTVRENVMEGVAGKKAILDRYNELAMNYSDETAEEMAKLQDDIDAQDLWDLDSQIDVSMEALRCPPDDAMPENLSGGEARRVALCKLLLEAPDMLLLDEPTNHLDAETIAWLQQHLIDYKGTILAVTHDRYFLDDITSWILELDRGRGIPYEGNYSDWLEQKAKRLSQEAREDKSKQKTLERELEWMRQGAKARQAKSKARIAAYNEMAETSEREKLSRAQIVIPNGPRLGNKVIEVEGLKKHMGDKQLIDGLNFSLPPGGIVGVIGPNGAGKSTLFKMLTGHETPDEGTIEYGDTVDLSYVDQSRDDLNHDDTVWQAITGGAEIIKLGDAEVNSRAYCSSFNFKGGDQQKKVGLLSGGERNRVHMARLLKEGGNVLLLDEPTNDLDVETLRALEDALVDFAGCAVVISHDRFFLDRICTHILAFEGEAHVEWFEGNFEDYEEDKKRRLGADALEPKRLKHKKFAR</sequence>
<keyword evidence="5 7" id="KW-0067">ATP-binding</keyword>
<evidence type="ECO:0000313" key="10">
    <source>
        <dbReference type="Proteomes" id="UP001596403"/>
    </source>
</evidence>
<organism evidence="9 10">
    <name type="scientific">Sulfitobacter profundi</name>
    <dbReference type="NCBI Taxonomy" id="2679961"/>
    <lineage>
        <taxon>Bacteria</taxon>
        <taxon>Pseudomonadati</taxon>
        <taxon>Pseudomonadota</taxon>
        <taxon>Alphaproteobacteria</taxon>
        <taxon>Rhodobacterales</taxon>
        <taxon>Roseobacteraceae</taxon>
        <taxon>Sulfitobacter</taxon>
    </lineage>
</organism>
<reference evidence="10" key="1">
    <citation type="journal article" date="2019" name="Int. J. Syst. Evol. Microbiol.">
        <title>The Global Catalogue of Microorganisms (GCM) 10K type strain sequencing project: providing services to taxonomists for standard genome sequencing and annotation.</title>
        <authorList>
            <consortium name="The Broad Institute Genomics Platform"/>
            <consortium name="The Broad Institute Genome Sequencing Center for Infectious Disease"/>
            <person name="Wu L."/>
            <person name="Ma J."/>
        </authorList>
    </citation>
    <scope>NUCLEOTIDE SEQUENCE [LARGE SCALE GENOMIC DNA]</scope>
    <source>
        <strain evidence="10">NBRC 111368</strain>
    </source>
</reference>
<feature type="domain" description="ABC transporter" evidence="8">
    <location>
        <begin position="320"/>
        <end position="539"/>
    </location>
</feature>
<dbReference type="RefSeq" id="WP_120350171.1">
    <property type="nucleotide sequence ID" value="NZ_JBHSWA010000001.1"/>
</dbReference>
<name>A0ABW1YYU0_9RHOB</name>
<protein>
    <recommendedName>
        <fullName evidence="7">Energy-dependent translational throttle protein EttA</fullName>
        <ecNumber evidence="7">3.6.1.-</ecNumber>
    </recommendedName>
    <alternativeName>
        <fullName evidence="7">Translational regulatory factor EttA</fullName>
    </alternativeName>
</protein>
<keyword evidence="7" id="KW-0694">RNA-binding</keyword>
<dbReference type="InterPro" id="IPR022374">
    <property type="entry name" value="EttA"/>
</dbReference>
<evidence type="ECO:0000256" key="5">
    <source>
        <dbReference type="ARBA" id="ARBA00022840"/>
    </source>
</evidence>
<dbReference type="EC" id="3.6.1.-" evidence="7"/>
<evidence type="ECO:0000256" key="2">
    <source>
        <dbReference type="ARBA" id="ARBA00022555"/>
    </source>
</evidence>
<dbReference type="Pfam" id="PF00005">
    <property type="entry name" value="ABC_tran"/>
    <property type="match status" value="2"/>
</dbReference>
<keyword evidence="7" id="KW-0648">Protein biosynthesis</keyword>
<dbReference type="PANTHER" id="PTHR43858:SF1">
    <property type="entry name" value="ABC TRANSPORTER-RELATED PROTEIN"/>
    <property type="match status" value="1"/>
</dbReference>
<dbReference type="CDD" id="cd03221">
    <property type="entry name" value="ABCF_EF-3"/>
    <property type="match status" value="2"/>
</dbReference>
<dbReference type="Proteomes" id="UP001596403">
    <property type="component" value="Unassembled WGS sequence"/>
</dbReference>
<comment type="subunit">
    <text evidence="7">Monomer. Probably contacts ribosomal proteins L1, L5, L33 and S7, the 16S and 23S rRNA and the P-site containing tRNA(fMet).</text>
</comment>
<feature type="binding site" evidence="7">
    <location>
        <begin position="41"/>
        <end position="48"/>
    </location>
    <ligand>
        <name>ATP</name>
        <dbReference type="ChEBI" id="CHEBI:30616"/>
        <label>1</label>
    </ligand>
</feature>
<feature type="binding site" evidence="7">
    <location>
        <begin position="352"/>
        <end position="359"/>
    </location>
    <ligand>
        <name>ATP</name>
        <dbReference type="ChEBI" id="CHEBI:30616"/>
        <label>2</label>
    </ligand>
</feature>
<keyword evidence="10" id="KW-1185">Reference proteome</keyword>
<dbReference type="InterPro" id="IPR003439">
    <property type="entry name" value="ABC_transporter-like_ATP-bd"/>
</dbReference>
<feature type="region of interest" description="PtIM" evidence="7">
    <location>
        <begin position="238"/>
        <end position="318"/>
    </location>
</feature>
<dbReference type="HAMAP" id="MF_00847">
    <property type="entry name" value="EttA"/>
    <property type="match status" value="1"/>
</dbReference>
<dbReference type="InterPro" id="IPR017871">
    <property type="entry name" value="ABC_transporter-like_CS"/>
</dbReference>
<keyword evidence="7" id="KW-0677">Repeat</keyword>
<keyword evidence="7" id="KW-0378">Hydrolase</keyword>
<dbReference type="PROSITE" id="PS00211">
    <property type="entry name" value="ABC_TRANSPORTER_1"/>
    <property type="match status" value="1"/>
</dbReference>
<evidence type="ECO:0000313" key="9">
    <source>
        <dbReference type="EMBL" id="MFC6641270.1"/>
    </source>
</evidence>
<dbReference type="Gene3D" id="3.40.50.300">
    <property type="entry name" value="P-loop containing nucleotide triphosphate hydrolases"/>
    <property type="match status" value="2"/>
</dbReference>
<comment type="caution">
    <text evidence="7">Lacks conserved residue(s) required for the propagation of feature annotation.</text>
</comment>